<dbReference type="EMBL" id="PDSK01000009">
    <property type="protein sequence ID" value="PIE36495.1"/>
    <property type="molecule type" value="Genomic_DNA"/>
</dbReference>
<reference evidence="1 2" key="1">
    <citation type="submission" date="2017-10" db="EMBL/GenBank/DDBJ databases">
        <title>Novel microbial diversity and functional potential in the marine mammal oral microbiome.</title>
        <authorList>
            <person name="Dudek N.K."/>
            <person name="Sun C.L."/>
            <person name="Burstein D."/>
            <person name="Kantor R.S."/>
            <person name="Aliaga Goltsman D.S."/>
            <person name="Bik E.M."/>
            <person name="Thomas B.C."/>
            <person name="Banfield J.F."/>
            <person name="Relman D.A."/>
        </authorList>
    </citation>
    <scope>NUCLEOTIDE SEQUENCE [LARGE SCALE GENOMIC DNA]</scope>
    <source>
        <strain evidence="1">DOLJORAL78_47_16</strain>
    </source>
</reference>
<accession>A0A2G6KLI0</accession>
<proteinExistence type="predicted"/>
<dbReference type="Proteomes" id="UP000230821">
    <property type="component" value="Unassembled WGS sequence"/>
</dbReference>
<evidence type="ECO:0000313" key="1">
    <source>
        <dbReference type="EMBL" id="PIE36495.1"/>
    </source>
</evidence>
<comment type="caution">
    <text evidence="1">The sequence shown here is derived from an EMBL/GenBank/DDBJ whole genome shotgun (WGS) entry which is preliminary data.</text>
</comment>
<evidence type="ECO:0000313" key="2">
    <source>
        <dbReference type="Proteomes" id="UP000230821"/>
    </source>
</evidence>
<name>A0A2G6KLI0_9BACT</name>
<sequence>MIPIIENDSTIEFCKNDTWIHDEEVSQERFYRESLHKFFDSTYAGAYKDAVIAEFQSYLPDNPPWK</sequence>
<organism evidence="1 2">
    <name type="scientific">candidate division KSB3 bacterium</name>
    <dbReference type="NCBI Taxonomy" id="2044937"/>
    <lineage>
        <taxon>Bacteria</taxon>
        <taxon>candidate division KSB3</taxon>
    </lineage>
</organism>
<gene>
    <name evidence="1" type="ORF">CSA56_00220</name>
</gene>
<dbReference type="AlphaFoldDB" id="A0A2G6KLI0"/>
<protein>
    <submittedName>
        <fullName evidence="1">Uncharacterized protein</fullName>
    </submittedName>
</protein>